<keyword evidence="2 6" id="KW-0547">Nucleotide-binding</keyword>
<feature type="coiled-coil region" evidence="6">
    <location>
        <begin position="661"/>
        <end position="737"/>
    </location>
</feature>
<gene>
    <name evidence="6" type="primary">smc</name>
    <name evidence="9" type="ORF">DRP53_02920</name>
</gene>
<comment type="function">
    <text evidence="6">Required for chromosome condensation and partitioning.</text>
</comment>
<evidence type="ECO:0000313" key="10">
    <source>
        <dbReference type="Proteomes" id="UP000268469"/>
    </source>
</evidence>
<dbReference type="GO" id="GO:0007062">
    <property type="term" value="P:sister chromatid cohesion"/>
    <property type="evidence" value="ECO:0007669"/>
    <property type="project" value="InterPro"/>
</dbReference>
<evidence type="ECO:0000259" key="7">
    <source>
        <dbReference type="Pfam" id="PF02463"/>
    </source>
</evidence>
<feature type="binding site" evidence="6">
    <location>
        <begin position="32"/>
        <end position="39"/>
    </location>
    <ligand>
        <name>ATP</name>
        <dbReference type="ChEBI" id="CHEBI:30616"/>
    </ligand>
</feature>
<dbReference type="InterPro" id="IPR036277">
    <property type="entry name" value="SMC_hinge_sf"/>
</dbReference>
<dbReference type="InterPro" id="IPR027417">
    <property type="entry name" value="P-loop_NTPase"/>
</dbReference>
<keyword evidence="1 6" id="KW-0963">Cytoplasm</keyword>
<evidence type="ECO:0000313" key="9">
    <source>
        <dbReference type="EMBL" id="RKX71048.1"/>
    </source>
</evidence>
<dbReference type="EMBL" id="QNBE01000019">
    <property type="protein sequence ID" value="RKX71048.1"/>
    <property type="molecule type" value="Genomic_DNA"/>
</dbReference>
<evidence type="ECO:0000256" key="5">
    <source>
        <dbReference type="ARBA" id="ARBA00023125"/>
    </source>
</evidence>
<dbReference type="GO" id="GO:0005737">
    <property type="term" value="C:cytoplasm"/>
    <property type="evidence" value="ECO:0007669"/>
    <property type="project" value="UniProtKB-SubCell"/>
</dbReference>
<comment type="caution">
    <text evidence="9">The sequence shown here is derived from an EMBL/GenBank/DDBJ whole genome shotgun (WGS) entry which is preliminary data.</text>
</comment>
<evidence type="ECO:0000256" key="4">
    <source>
        <dbReference type="ARBA" id="ARBA00023054"/>
    </source>
</evidence>
<dbReference type="GO" id="GO:0007059">
    <property type="term" value="P:chromosome segregation"/>
    <property type="evidence" value="ECO:0007669"/>
    <property type="project" value="UniProtKB-UniRule"/>
</dbReference>
<dbReference type="Gene3D" id="3.40.50.300">
    <property type="entry name" value="P-loop containing nucleotide triphosphate hydrolases"/>
    <property type="match status" value="2"/>
</dbReference>
<organism evidence="9 10">
    <name type="scientific">candidate division WOR-3 bacterium</name>
    <dbReference type="NCBI Taxonomy" id="2052148"/>
    <lineage>
        <taxon>Bacteria</taxon>
        <taxon>Bacteria division WOR-3</taxon>
    </lineage>
</organism>
<sequence>MRIKRLSIYGFKSFPEEVRLDFHRGITVIVGPNGSGKTNIFDAIRWIFGDQSPSNLRCEKIEDLIFFGSSQRRSAGFTEVKLILENEGELPEFGPEIEITRRFYRSQESDFYINRSPCRLKDIQDLALRIGGLSYAFLESGKIKEIIRGNIKRMFDESAGIARYYEQREEALRRIKRGEEELRRLNDLIEEMVRNVRSLKRQANKVMRRKRLEELKAKAEVKGALRRLREVEKEYQKLKGELRSLKKEGVRLTRKIAERKERLNLVEELIASYGDKLARKKALSWEKERLEEERERLKDELPQLESELSNLEGRLADQERLGRRLNQLIHLGREQLTELNREIEALDEKLAQLIEQRQAVTTDQSDVLAELRSGEFMRQRLRKEIGRLEGEALGLGQDIAQLEGECGRLEMELDGLRRKEKILVEEHERLKEMEASIEKKMMEVRREEIEISGMIESLRTQLRESKRDYYRRRFQKKFVGMVHELIKPKAGYEKAIDAVLGPVQDYAVVVDLDPADLIKLAGDEIGIILSSPDLIHKRTKTIYGDYPQALGFLFEGIDFLKTPPKSITAPVATKSGLFITKQLVRSSTSGRLEIKSRLKELKQQQNDLAGQLARYQHEAERIGREKGERGKELRSIQKKIEEKRDGLYRLVKKLEIKKSHHNSIASQIAKLQRELVEVEKRCNEVSSVVAKGSSNLQDLNQEIGRLRELISEKRKQRQANQTELERLRLEYARIQIDQEADRMKRETVVRKLKECKDRGDEIELRLVEVEAGIAEIGPIPEEAWEEGGKLRRMIEQDEEKRRDVEQRAYQLQLECYKREEMIRELKEKVAGSDDSILDDDSVPDIEEIEEKIAQIGMVNPLSITQYEEEKSRLEGFLAQKEDVEAAIIRLKRSVRESDQNAINRLIEKIQAVNLEFGLVFESVFGGGSGKVRLVDPDHPLESPVEIVAALEGKRIKRLSQLSGGEQSLLALTLLFAFYRVNPAPFLILDEVDAPLDDSNIQRLCGFLKELAQKIQIIIITHNPLTIRIGDYLYGVTMEEPGVSKVVAVDFRDAARIME</sequence>
<comment type="subcellular location">
    <subcellularLocation>
        <location evidence="6">Cytoplasm</location>
    </subcellularLocation>
</comment>
<feature type="coiled-coil region" evidence="6">
    <location>
        <begin position="280"/>
        <end position="363"/>
    </location>
</feature>
<proteinExistence type="inferred from homology"/>
<evidence type="ECO:0000256" key="6">
    <source>
        <dbReference type="HAMAP-Rule" id="MF_01894"/>
    </source>
</evidence>
<comment type="domain">
    <text evidence="6">Contains large globular domains required for ATP hydrolysis at each terminus and a third globular domain forming a flexible hinge near the middle of the molecule. These domains are separated by coiled-coil structures.</text>
</comment>
<dbReference type="GO" id="GO:0030261">
    <property type="term" value="P:chromosome condensation"/>
    <property type="evidence" value="ECO:0007669"/>
    <property type="project" value="InterPro"/>
</dbReference>
<dbReference type="GO" id="GO:0016887">
    <property type="term" value="F:ATP hydrolysis activity"/>
    <property type="evidence" value="ECO:0007669"/>
    <property type="project" value="InterPro"/>
</dbReference>
<dbReference type="InterPro" id="IPR011890">
    <property type="entry name" value="SMC_prok"/>
</dbReference>
<feature type="coiled-coil region" evidence="6">
    <location>
        <begin position="399"/>
        <end position="450"/>
    </location>
</feature>
<dbReference type="Proteomes" id="UP000268469">
    <property type="component" value="Unassembled WGS sequence"/>
</dbReference>
<protein>
    <recommendedName>
        <fullName evidence="6">Chromosome partition protein Smc</fullName>
    </recommendedName>
</protein>
<accession>A0A660SJR3</accession>
<dbReference type="SUPFAM" id="SSF52540">
    <property type="entry name" value="P-loop containing nucleoside triphosphate hydrolases"/>
    <property type="match status" value="1"/>
</dbReference>
<reference evidence="9 10" key="1">
    <citation type="submission" date="2018-06" db="EMBL/GenBank/DDBJ databases">
        <title>Extensive metabolic versatility and redundancy in microbially diverse, dynamic hydrothermal sediments.</title>
        <authorList>
            <person name="Dombrowski N."/>
            <person name="Teske A."/>
            <person name="Baker B.J."/>
        </authorList>
    </citation>
    <scope>NUCLEOTIDE SEQUENCE [LARGE SCALE GENOMIC DNA]</scope>
    <source>
        <strain evidence="9">B36_G15</strain>
    </source>
</reference>
<dbReference type="SUPFAM" id="SSF75553">
    <property type="entry name" value="Smc hinge domain"/>
    <property type="match status" value="1"/>
</dbReference>
<comment type="subunit">
    <text evidence="6">Homodimer.</text>
</comment>
<dbReference type="InterPro" id="IPR024704">
    <property type="entry name" value="SMC"/>
</dbReference>
<dbReference type="AlphaFoldDB" id="A0A660SJR3"/>
<evidence type="ECO:0000256" key="2">
    <source>
        <dbReference type="ARBA" id="ARBA00022741"/>
    </source>
</evidence>
<comment type="similarity">
    <text evidence="6">Belongs to the SMC family.</text>
</comment>
<dbReference type="InterPro" id="IPR010935">
    <property type="entry name" value="SMC_hinge"/>
</dbReference>
<evidence type="ECO:0000259" key="8">
    <source>
        <dbReference type="Pfam" id="PF06470"/>
    </source>
</evidence>
<dbReference type="PIRSF" id="PIRSF005719">
    <property type="entry name" value="SMC"/>
    <property type="match status" value="1"/>
</dbReference>
<dbReference type="Pfam" id="PF02463">
    <property type="entry name" value="SMC_N"/>
    <property type="match status" value="1"/>
</dbReference>
<dbReference type="SUPFAM" id="SSF90257">
    <property type="entry name" value="Myosin rod fragments"/>
    <property type="match status" value="1"/>
</dbReference>
<feature type="coiled-coil region" evidence="6">
    <location>
        <begin position="591"/>
        <end position="618"/>
    </location>
</feature>
<feature type="coiled-coil region" evidence="6">
    <location>
        <begin position="866"/>
        <end position="915"/>
    </location>
</feature>
<dbReference type="InterPro" id="IPR003395">
    <property type="entry name" value="RecF/RecN/SMC_N"/>
</dbReference>
<dbReference type="Pfam" id="PF06470">
    <property type="entry name" value="SMC_hinge"/>
    <property type="match status" value="1"/>
</dbReference>
<feature type="domain" description="SMC hinge" evidence="8">
    <location>
        <begin position="476"/>
        <end position="517"/>
    </location>
</feature>
<dbReference type="PANTHER" id="PTHR43977">
    <property type="entry name" value="STRUCTURAL MAINTENANCE OF CHROMOSOMES PROTEIN 3"/>
    <property type="match status" value="1"/>
</dbReference>
<dbReference type="GO" id="GO:0005524">
    <property type="term" value="F:ATP binding"/>
    <property type="evidence" value="ECO:0007669"/>
    <property type="project" value="UniProtKB-UniRule"/>
</dbReference>
<keyword evidence="4 6" id="KW-0175">Coiled coil</keyword>
<feature type="coiled-coil region" evidence="6">
    <location>
        <begin position="161"/>
        <end position="255"/>
    </location>
</feature>
<evidence type="ECO:0000256" key="3">
    <source>
        <dbReference type="ARBA" id="ARBA00022840"/>
    </source>
</evidence>
<evidence type="ECO:0000256" key="1">
    <source>
        <dbReference type="ARBA" id="ARBA00022490"/>
    </source>
</evidence>
<keyword evidence="5 6" id="KW-0238">DNA-binding</keyword>
<keyword evidence="3 6" id="KW-0067">ATP-binding</keyword>
<dbReference type="Gene3D" id="1.10.287.1490">
    <property type="match status" value="1"/>
</dbReference>
<dbReference type="GO" id="GO:0005694">
    <property type="term" value="C:chromosome"/>
    <property type="evidence" value="ECO:0007669"/>
    <property type="project" value="InterPro"/>
</dbReference>
<name>A0A660SJR3_UNCW3</name>
<dbReference type="GO" id="GO:0003677">
    <property type="term" value="F:DNA binding"/>
    <property type="evidence" value="ECO:0007669"/>
    <property type="project" value="UniProtKB-UniRule"/>
</dbReference>
<dbReference type="GO" id="GO:0006260">
    <property type="term" value="P:DNA replication"/>
    <property type="evidence" value="ECO:0007669"/>
    <property type="project" value="UniProtKB-UniRule"/>
</dbReference>
<dbReference type="HAMAP" id="MF_01894">
    <property type="entry name" value="Smc_prok"/>
    <property type="match status" value="1"/>
</dbReference>
<feature type="domain" description="RecF/RecN/SMC N-terminal" evidence="7">
    <location>
        <begin position="3"/>
        <end position="1043"/>
    </location>
</feature>